<evidence type="ECO:0000313" key="3">
    <source>
        <dbReference type="EMBL" id="KLI01912.1"/>
    </source>
</evidence>
<dbReference type="AlphaFoldDB" id="A0A0U1QMC3"/>
<feature type="transmembrane region" description="Helical" evidence="1">
    <location>
        <begin position="6"/>
        <end position="24"/>
    </location>
</feature>
<dbReference type="STRING" id="1069536.SINU_10925"/>
<dbReference type="Gene3D" id="2.60.40.420">
    <property type="entry name" value="Cupredoxins - blue copper proteins"/>
    <property type="match status" value="1"/>
</dbReference>
<protein>
    <submittedName>
        <fullName evidence="3">Copper-exporting ATPase</fullName>
    </submittedName>
</protein>
<evidence type="ECO:0000313" key="4">
    <source>
        <dbReference type="Proteomes" id="UP000035553"/>
    </source>
</evidence>
<keyword evidence="1" id="KW-0472">Membrane</keyword>
<gene>
    <name evidence="3" type="ORF">SINU_10925</name>
</gene>
<organism evidence="3 4">
    <name type="scientific">Sporolactobacillus inulinus CASD</name>
    <dbReference type="NCBI Taxonomy" id="1069536"/>
    <lineage>
        <taxon>Bacteria</taxon>
        <taxon>Bacillati</taxon>
        <taxon>Bacillota</taxon>
        <taxon>Bacilli</taxon>
        <taxon>Bacillales</taxon>
        <taxon>Sporolactobacillaceae</taxon>
        <taxon>Sporolactobacillus</taxon>
    </lineage>
</organism>
<proteinExistence type="predicted"/>
<keyword evidence="1" id="KW-1133">Transmembrane helix</keyword>
<sequence length="126" mass="13870">MIQMNWFVTVVGLLLIGVIAWYFWGPKKGGSLAETNASGFQEAKILVKNGYNPSRIVVQSGKPVRFEFTRIETGACDGMVIFPGFEKSATLPAGEKVIVDLPPMKTGSYDFTCQMGMFRGKIIVKN</sequence>
<keyword evidence="1" id="KW-0812">Transmembrane</keyword>
<dbReference type="InterPro" id="IPR008972">
    <property type="entry name" value="Cupredoxin"/>
</dbReference>
<dbReference type="InterPro" id="IPR028096">
    <property type="entry name" value="EfeO_Cupredoxin"/>
</dbReference>
<name>A0A0U1QMC3_9BACL</name>
<comment type="caution">
    <text evidence="3">The sequence shown here is derived from an EMBL/GenBank/DDBJ whole genome shotgun (WGS) entry which is preliminary data.</text>
</comment>
<accession>A0A0U1QMC3</accession>
<dbReference type="EMBL" id="AFVQ02000154">
    <property type="protein sequence ID" value="KLI01912.1"/>
    <property type="molecule type" value="Genomic_DNA"/>
</dbReference>
<keyword evidence="4" id="KW-1185">Reference proteome</keyword>
<evidence type="ECO:0000256" key="1">
    <source>
        <dbReference type="SAM" id="Phobius"/>
    </source>
</evidence>
<dbReference type="Pfam" id="PF13473">
    <property type="entry name" value="Cupredoxin_1"/>
    <property type="match status" value="1"/>
</dbReference>
<dbReference type="Proteomes" id="UP000035553">
    <property type="component" value="Unassembled WGS sequence"/>
</dbReference>
<feature type="domain" description="EfeO-type cupredoxin-like" evidence="2">
    <location>
        <begin position="18"/>
        <end position="124"/>
    </location>
</feature>
<reference evidence="3 4" key="1">
    <citation type="journal article" date="2011" name="J. Bacteriol.">
        <title>Draft genome sequence of Sporolactobacillus inulinus strain CASD, an efficient D-lactic acid-producing bacterium with high-concentration lactate tolerance capability.</title>
        <authorList>
            <person name="Yu B."/>
            <person name="Su F."/>
            <person name="Wang L."/>
            <person name="Xu K."/>
            <person name="Zhao B."/>
            <person name="Xu P."/>
        </authorList>
    </citation>
    <scope>NUCLEOTIDE SEQUENCE [LARGE SCALE GENOMIC DNA]</scope>
    <source>
        <strain evidence="3 4">CASD</strain>
    </source>
</reference>
<evidence type="ECO:0000259" key="2">
    <source>
        <dbReference type="Pfam" id="PF13473"/>
    </source>
</evidence>
<dbReference type="SUPFAM" id="SSF49503">
    <property type="entry name" value="Cupredoxins"/>
    <property type="match status" value="1"/>
</dbReference>